<organism evidence="5 6">
    <name type="scientific">Bremerella volcania</name>
    <dbReference type="NCBI Taxonomy" id="2527984"/>
    <lineage>
        <taxon>Bacteria</taxon>
        <taxon>Pseudomonadati</taxon>
        <taxon>Planctomycetota</taxon>
        <taxon>Planctomycetia</taxon>
        <taxon>Pirellulales</taxon>
        <taxon>Pirellulaceae</taxon>
        <taxon>Bremerella</taxon>
    </lineage>
</organism>
<keyword evidence="3" id="KW-0175">Coiled coil</keyword>
<evidence type="ECO:0000256" key="2">
    <source>
        <dbReference type="RuleBase" id="RU362097"/>
    </source>
</evidence>
<feature type="region of interest" description="Disordered" evidence="4">
    <location>
        <begin position="514"/>
        <end position="551"/>
    </location>
</feature>
<evidence type="ECO:0000313" key="5">
    <source>
        <dbReference type="EMBL" id="QDU75782.1"/>
    </source>
</evidence>
<keyword evidence="2" id="KW-0472">Membrane</keyword>
<dbReference type="Pfam" id="PF02321">
    <property type="entry name" value="OEP"/>
    <property type="match status" value="2"/>
</dbReference>
<dbReference type="PANTHER" id="PTHR30203">
    <property type="entry name" value="OUTER MEMBRANE CATION EFFLUX PROTEIN"/>
    <property type="match status" value="1"/>
</dbReference>
<dbReference type="PANTHER" id="PTHR30203:SF30">
    <property type="entry name" value="OUTER MEMBRANE PROTEIN-RELATED"/>
    <property type="match status" value="1"/>
</dbReference>
<dbReference type="Proteomes" id="UP000318626">
    <property type="component" value="Chromosome"/>
</dbReference>
<dbReference type="Gene3D" id="1.20.1600.10">
    <property type="entry name" value="Outer membrane efflux proteins (OEP)"/>
    <property type="match status" value="1"/>
</dbReference>
<feature type="compositionally biased region" description="Acidic residues" evidence="4">
    <location>
        <begin position="520"/>
        <end position="531"/>
    </location>
</feature>
<dbReference type="GO" id="GO:0005886">
    <property type="term" value="C:plasma membrane"/>
    <property type="evidence" value="ECO:0007669"/>
    <property type="project" value="UniProtKB-SubCell"/>
</dbReference>
<keyword evidence="6" id="KW-1185">Reference proteome</keyword>
<dbReference type="KEGG" id="bvo:Pan97_28240"/>
<feature type="coiled-coil region" evidence="3">
    <location>
        <begin position="414"/>
        <end position="448"/>
    </location>
</feature>
<keyword evidence="2" id="KW-0812">Transmembrane</keyword>
<evidence type="ECO:0000256" key="3">
    <source>
        <dbReference type="SAM" id="Coils"/>
    </source>
</evidence>
<dbReference type="NCBIfam" id="TIGR01845">
    <property type="entry name" value="outer_NodT"/>
    <property type="match status" value="1"/>
</dbReference>
<dbReference type="Gene3D" id="2.20.200.10">
    <property type="entry name" value="Outer membrane efflux proteins (OEP)"/>
    <property type="match status" value="1"/>
</dbReference>
<dbReference type="PROSITE" id="PS51257">
    <property type="entry name" value="PROKAR_LIPOPROTEIN"/>
    <property type="match status" value="1"/>
</dbReference>
<evidence type="ECO:0000256" key="4">
    <source>
        <dbReference type="SAM" id="MobiDB-lite"/>
    </source>
</evidence>
<comment type="subcellular location">
    <subcellularLocation>
        <location evidence="2">Cell membrane</location>
        <topology evidence="2">Lipid-anchor</topology>
    </subcellularLocation>
</comment>
<evidence type="ECO:0000313" key="6">
    <source>
        <dbReference type="Proteomes" id="UP000318626"/>
    </source>
</evidence>
<dbReference type="InterPro" id="IPR010131">
    <property type="entry name" value="MdtP/NodT-like"/>
</dbReference>
<protein>
    <submittedName>
        <fullName evidence="5">Toluene efflux pump outer membrane protein TtgI</fullName>
    </submittedName>
</protein>
<sequence>MRPRSSCAQKAILRAKTYLVVTLIACFTLPWLSGCGIPKLCCVDPNPYIPTDYKGKTSTDNVANVGVYEFFNDQALAQLIAEGLASNQELKIRNQEIQVARNEILARRGAYLPFVSVGAKGGFDRTSKWTPLGAAEEQLLTPRGGEFPDPLPNVGLTANLFWRVDIWRELRNARDAAMQRYAEAVEVRDYFVTRLVAEIAENYYELTALDQRMVYLNQTIAIQKQSLEVAKAQKAAARGTELAVQRFIAEVRKNESQLLIVQQDIIEIENKINFLCGRYPQPVQRTSWDFVNLDSSMLGVGVPVQLLQNRRDIRAAERELSAAGLDVLVARAQFFPRFDITASVGYEAFNPRYLFDPGAFIASTAGELVAPLINKAAIRAEYQSANARQLQAVYDYQRTVLNAYTEVVNRMAKVENYRKSVEIKQSQVAALEQSVEVATNLFQNARSEYVDVLFSQRDLLEARVDLIETKQQQLSAIVNAYQALGGGYLLTSQGTTYKDIRCLTTPYLPGEVIDVPTPEDMPEELSPEEDSLPPLPSEAALSATTLDAIEP</sequence>
<keyword evidence="2" id="KW-0564">Palmitate</keyword>
<dbReference type="InterPro" id="IPR003423">
    <property type="entry name" value="OMP_efflux"/>
</dbReference>
<gene>
    <name evidence="5" type="primary">ttgI_3</name>
    <name evidence="5" type="ORF">Pan97_28240</name>
</gene>
<reference evidence="6" key="1">
    <citation type="submission" date="2019-02" db="EMBL/GenBank/DDBJ databases">
        <title>Deep-cultivation of Planctomycetes and their phenomic and genomic characterization uncovers novel biology.</title>
        <authorList>
            <person name="Wiegand S."/>
            <person name="Jogler M."/>
            <person name="Boedeker C."/>
            <person name="Pinto D."/>
            <person name="Vollmers J."/>
            <person name="Rivas-Marin E."/>
            <person name="Kohn T."/>
            <person name="Peeters S.H."/>
            <person name="Heuer A."/>
            <person name="Rast P."/>
            <person name="Oberbeckmann S."/>
            <person name="Bunk B."/>
            <person name="Jeske O."/>
            <person name="Meyerdierks A."/>
            <person name="Storesund J.E."/>
            <person name="Kallscheuer N."/>
            <person name="Luecker S."/>
            <person name="Lage O.M."/>
            <person name="Pohl T."/>
            <person name="Merkel B.J."/>
            <person name="Hornburger P."/>
            <person name="Mueller R.-W."/>
            <person name="Bruemmer F."/>
            <person name="Labrenz M."/>
            <person name="Spormann A.M."/>
            <person name="Op den Camp H."/>
            <person name="Overmann J."/>
            <person name="Amann R."/>
            <person name="Jetten M.S.M."/>
            <person name="Mascher T."/>
            <person name="Medema M.H."/>
            <person name="Devos D.P."/>
            <person name="Kaster A.-K."/>
            <person name="Ovreas L."/>
            <person name="Rohde M."/>
            <person name="Galperin M.Y."/>
            <person name="Jogler C."/>
        </authorList>
    </citation>
    <scope>NUCLEOTIDE SEQUENCE [LARGE SCALE GENOMIC DNA]</scope>
    <source>
        <strain evidence="6">Pan97</strain>
    </source>
</reference>
<dbReference type="SUPFAM" id="SSF56954">
    <property type="entry name" value="Outer membrane efflux proteins (OEP)"/>
    <property type="match status" value="1"/>
</dbReference>
<keyword evidence="2" id="KW-0449">Lipoprotein</keyword>
<keyword evidence="2" id="KW-1134">Transmembrane beta strand</keyword>
<proteinExistence type="inferred from homology"/>
<accession>A0A518C992</accession>
<dbReference type="AlphaFoldDB" id="A0A518C992"/>
<name>A0A518C992_9BACT</name>
<dbReference type="GO" id="GO:0015562">
    <property type="term" value="F:efflux transmembrane transporter activity"/>
    <property type="evidence" value="ECO:0007669"/>
    <property type="project" value="InterPro"/>
</dbReference>
<comment type="similarity">
    <text evidence="1 2">Belongs to the outer membrane factor (OMF) (TC 1.B.17) family.</text>
</comment>
<dbReference type="EMBL" id="CP036289">
    <property type="protein sequence ID" value="QDU75782.1"/>
    <property type="molecule type" value="Genomic_DNA"/>
</dbReference>
<dbReference type="OrthoDB" id="9783163at2"/>
<evidence type="ECO:0000256" key="1">
    <source>
        <dbReference type="ARBA" id="ARBA00007613"/>
    </source>
</evidence>